<proteinExistence type="predicted"/>
<evidence type="ECO:0000313" key="3">
    <source>
        <dbReference type="Proteomes" id="UP000489961"/>
    </source>
</evidence>
<comment type="caution">
    <text evidence="2">The sequence shown here is derived from an EMBL/GenBank/DDBJ whole genome shotgun (WGS) entry which is preliminary data.</text>
</comment>
<evidence type="ECO:0000313" key="2">
    <source>
        <dbReference type="EMBL" id="CAB1223327.1"/>
    </source>
</evidence>
<dbReference type="Proteomes" id="UP000489961">
    <property type="component" value="Unassembled WGS sequence"/>
</dbReference>
<dbReference type="RefSeq" id="WP_174560947.1">
    <property type="nucleotide sequence ID" value="NZ_CADDTS010000054.1"/>
</dbReference>
<dbReference type="AlphaFoldDB" id="A0A811GHB0"/>
<reference evidence="2 3" key="1">
    <citation type="submission" date="2020-02" db="EMBL/GenBank/DDBJ databases">
        <authorList>
            <person name="Chaudhuri R."/>
        </authorList>
    </citation>
    <scope>NUCLEOTIDE SEQUENCE [LARGE SCALE GENOMIC DNA]</scope>
    <source>
        <strain evidence="2">SFB21</strain>
    </source>
</reference>
<keyword evidence="1" id="KW-1277">Toxin-antitoxin system</keyword>
<protein>
    <submittedName>
        <fullName evidence="2">Plasmid stabilization system protein</fullName>
    </submittedName>
</protein>
<dbReference type="InterPro" id="IPR007712">
    <property type="entry name" value="RelE/ParE_toxin"/>
</dbReference>
<evidence type="ECO:0000256" key="1">
    <source>
        <dbReference type="ARBA" id="ARBA00022649"/>
    </source>
</evidence>
<dbReference type="Gene3D" id="3.30.2310.20">
    <property type="entry name" value="RelE-like"/>
    <property type="match status" value="1"/>
</dbReference>
<dbReference type="EMBL" id="CADDTS010000054">
    <property type="protein sequence ID" value="CAB1223327.1"/>
    <property type="molecule type" value="Genomic_DNA"/>
</dbReference>
<gene>
    <name evidence="2" type="ORF">SFB21_3256</name>
</gene>
<accession>A0A811GHB0</accession>
<dbReference type="InterPro" id="IPR035093">
    <property type="entry name" value="RelE/ParE_toxin_dom_sf"/>
</dbReference>
<sequence length="95" mass="11113">MSYEVSYLPQAEQDLIEILAYGIENWGEQLAESMYLKITDQLETLYFSPNRTKRKGSLGTREMLIVDSPYRAIIQVDEDKKKVFILRILHTSRNV</sequence>
<dbReference type="Pfam" id="PF05016">
    <property type="entry name" value="ParE_toxin"/>
    <property type="match status" value="1"/>
</dbReference>
<name>A0A811GHB0_9GAMM</name>
<dbReference type="SUPFAM" id="SSF143011">
    <property type="entry name" value="RelE-like"/>
    <property type="match status" value="1"/>
</dbReference>
<organism evidence="2 3">
    <name type="scientific">Acinetobacter bouvetii</name>
    <dbReference type="NCBI Taxonomy" id="202951"/>
    <lineage>
        <taxon>Bacteria</taxon>
        <taxon>Pseudomonadati</taxon>
        <taxon>Pseudomonadota</taxon>
        <taxon>Gammaproteobacteria</taxon>
        <taxon>Moraxellales</taxon>
        <taxon>Moraxellaceae</taxon>
        <taxon>Acinetobacter</taxon>
    </lineage>
</organism>